<evidence type="ECO:0000313" key="2">
    <source>
        <dbReference type="EMBL" id="OAA58532.1"/>
    </source>
</evidence>
<reference evidence="2 3" key="1">
    <citation type="journal article" date="2016" name="Genome Biol. Evol.">
        <title>Divergent and convergent evolution of fungal pathogenicity.</title>
        <authorList>
            <person name="Shang Y."/>
            <person name="Xiao G."/>
            <person name="Zheng P."/>
            <person name="Cen K."/>
            <person name="Zhan S."/>
            <person name="Wang C."/>
        </authorList>
    </citation>
    <scope>NUCLEOTIDE SEQUENCE [LARGE SCALE GENOMIC DNA]</scope>
    <source>
        <strain evidence="2 3">RCEF 264</strain>
    </source>
</reference>
<proteinExistence type="predicted"/>
<accession>A0A167RF52</accession>
<evidence type="ECO:0000256" key="1">
    <source>
        <dbReference type="SAM" id="MobiDB-lite"/>
    </source>
</evidence>
<comment type="caution">
    <text evidence="2">The sequence shown here is derived from an EMBL/GenBank/DDBJ whole genome shotgun (WGS) entry which is preliminary data.</text>
</comment>
<name>A0A167RF52_9HYPO</name>
<organism evidence="2 3">
    <name type="scientific">Niveomyces insectorum RCEF 264</name>
    <dbReference type="NCBI Taxonomy" id="1081102"/>
    <lineage>
        <taxon>Eukaryota</taxon>
        <taxon>Fungi</taxon>
        <taxon>Dikarya</taxon>
        <taxon>Ascomycota</taxon>
        <taxon>Pezizomycotina</taxon>
        <taxon>Sordariomycetes</taxon>
        <taxon>Hypocreomycetidae</taxon>
        <taxon>Hypocreales</taxon>
        <taxon>Cordycipitaceae</taxon>
        <taxon>Niveomyces</taxon>
    </lineage>
</organism>
<dbReference type="Proteomes" id="UP000076874">
    <property type="component" value="Unassembled WGS sequence"/>
</dbReference>
<feature type="region of interest" description="Disordered" evidence="1">
    <location>
        <begin position="50"/>
        <end position="77"/>
    </location>
</feature>
<dbReference type="AlphaFoldDB" id="A0A167RF52"/>
<gene>
    <name evidence="2" type="ORF">SPI_06605</name>
</gene>
<sequence>MKCEDAEKRVGLPSEKKKTGIDPHGGDPAAAAAAAARREFALVAQNALHEVGPRPRTDKDHNNNDQNIISDRTAFPV</sequence>
<protein>
    <submittedName>
        <fullName evidence="2">Uncharacterized protein</fullName>
    </submittedName>
</protein>
<evidence type="ECO:0000313" key="3">
    <source>
        <dbReference type="Proteomes" id="UP000076874"/>
    </source>
</evidence>
<feature type="compositionally biased region" description="Basic and acidic residues" evidence="1">
    <location>
        <begin position="1"/>
        <end position="25"/>
    </location>
</feature>
<dbReference type="EMBL" id="AZHD01000012">
    <property type="protein sequence ID" value="OAA58532.1"/>
    <property type="molecule type" value="Genomic_DNA"/>
</dbReference>
<keyword evidence="3" id="KW-1185">Reference proteome</keyword>
<feature type="region of interest" description="Disordered" evidence="1">
    <location>
        <begin position="1"/>
        <end position="30"/>
    </location>
</feature>
<feature type="compositionally biased region" description="Basic and acidic residues" evidence="1">
    <location>
        <begin position="51"/>
        <end position="63"/>
    </location>
</feature>